<dbReference type="EMBL" id="FODD01000003">
    <property type="protein sequence ID" value="SEN25623.1"/>
    <property type="molecule type" value="Genomic_DNA"/>
</dbReference>
<evidence type="ECO:0000256" key="1">
    <source>
        <dbReference type="ARBA" id="ARBA00021292"/>
    </source>
</evidence>
<name>A0A1H8F1I5_9ACTN</name>
<dbReference type="SUPFAM" id="SSF53756">
    <property type="entry name" value="UDP-Glycosyltransferase/glycogen phosphorylase"/>
    <property type="match status" value="1"/>
</dbReference>
<evidence type="ECO:0000259" key="3">
    <source>
        <dbReference type="Pfam" id="PF00534"/>
    </source>
</evidence>
<evidence type="ECO:0000313" key="4">
    <source>
        <dbReference type="EMBL" id="SEN25623.1"/>
    </source>
</evidence>
<proteinExistence type="predicted"/>
<dbReference type="InterPro" id="IPR001296">
    <property type="entry name" value="Glyco_trans_1"/>
</dbReference>
<dbReference type="Pfam" id="PF00534">
    <property type="entry name" value="Glycos_transf_1"/>
    <property type="match status" value="1"/>
</dbReference>
<sequence>MNRDIFIVGNSVDELGGITTWSHQMARLFAARGHRVHLVGITPSTVRHDMADDLPYTTTTLYDVHPPQAWKPQTVKDRANLKARREQQRRRQGMQEQADKLSAMFRAAQPGGIVIVTQVWAMEWVNLSDTAGLKVIGMSHESFEACRQSSRFARVQRHYKDVDRLLPLTAEDADLWIRQGMNNVDFMPNPLPWVPERTSPRSEKVVTTVARLSQEKGIDMLLDAWAMVAPHHPGWTLRVYGAGEDEQLLKQQAHRLDIDDTVEWMGRTSDVPGALYGASVFAQPSRAEGFPLTLLEAMVTGLPCVAFDVAPGVREIIQDGEDGLLAQPGNIQAFARQLGVLMGDQQLRDTMGERAVVNIQRFSADAVVKRWEDLFTFLEL</sequence>
<accession>A0A1H8F1I5</accession>
<dbReference type="AlphaFoldDB" id="A0A1H8F1I5"/>
<dbReference type="GO" id="GO:0016757">
    <property type="term" value="F:glycosyltransferase activity"/>
    <property type="evidence" value="ECO:0007669"/>
    <property type="project" value="InterPro"/>
</dbReference>
<protein>
    <recommendedName>
        <fullName evidence="1">D-inositol 3-phosphate glycosyltransferase</fullName>
    </recommendedName>
</protein>
<keyword evidence="2 4" id="KW-0808">Transferase</keyword>
<reference evidence="4 5" key="1">
    <citation type="submission" date="2016-10" db="EMBL/GenBank/DDBJ databases">
        <authorList>
            <person name="de Groot N.N."/>
        </authorList>
    </citation>
    <scope>NUCLEOTIDE SEQUENCE [LARGE SCALE GENOMIC DNA]</scope>
    <source>
        <strain evidence="4 5">CGMCC 4.2026</strain>
    </source>
</reference>
<gene>
    <name evidence="4" type="ORF">SAMN05216267_100388</name>
</gene>
<evidence type="ECO:0000313" key="5">
    <source>
        <dbReference type="Proteomes" id="UP000181951"/>
    </source>
</evidence>
<dbReference type="PANTHER" id="PTHR12526:SF630">
    <property type="entry name" value="GLYCOSYLTRANSFERASE"/>
    <property type="match status" value="1"/>
</dbReference>
<evidence type="ECO:0000256" key="2">
    <source>
        <dbReference type="ARBA" id="ARBA00022679"/>
    </source>
</evidence>
<feature type="domain" description="Glycosyl transferase family 1" evidence="3">
    <location>
        <begin position="199"/>
        <end position="355"/>
    </location>
</feature>
<dbReference type="RefSeq" id="WP_069464614.1">
    <property type="nucleotide sequence ID" value="NZ_FODD01000003.1"/>
</dbReference>
<dbReference type="STRING" id="310780.SAMN05216267_100388"/>
<dbReference type="Gene3D" id="3.40.50.2000">
    <property type="entry name" value="Glycogen Phosphorylase B"/>
    <property type="match status" value="2"/>
</dbReference>
<keyword evidence="5" id="KW-1185">Reference proteome</keyword>
<dbReference type="PANTHER" id="PTHR12526">
    <property type="entry name" value="GLYCOSYLTRANSFERASE"/>
    <property type="match status" value="1"/>
</dbReference>
<dbReference type="Proteomes" id="UP000181951">
    <property type="component" value="Unassembled WGS sequence"/>
</dbReference>
<organism evidence="4 5">
    <name type="scientific">Actinacidiphila rubida</name>
    <dbReference type="NCBI Taxonomy" id="310780"/>
    <lineage>
        <taxon>Bacteria</taxon>
        <taxon>Bacillati</taxon>
        <taxon>Actinomycetota</taxon>
        <taxon>Actinomycetes</taxon>
        <taxon>Kitasatosporales</taxon>
        <taxon>Streptomycetaceae</taxon>
        <taxon>Actinacidiphila</taxon>
    </lineage>
</organism>